<feature type="region of interest" description="Disordered" evidence="10">
    <location>
        <begin position="63"/>
        <end position="178"/>
    </location>
</feature>
<dbReference type="GO" id="GO:0033557">
    <property type="term" value="C:Slx1-Slx4 complex"/>
    <property type="evidence" value="ECO:0007669"/>
    <property type="project" value="UniProtKB-UniRule"/>
</dbReference>
<dbReference type="CDD" id="cd22999">
    <property type="entry name" value="SAP_SLX4"/>
    <property type="match status" value="1"/>
</dbReference>
<dbReference type="Proteomes" id="UP001143548">
    <property type="component" value="Unassembled WGS sequence"/>
</dbReference>
<feature type="compositionally biased region" description="Basic residues" evidence="10">
    <location>
        <begin position="712"/>
        <end position="724"/>
    </location>
</feature>
<comment type="caution">
    <text evidence="11">The sequence shown here is derived from an EMBL/GenBank/DDBJ whole genome shotgun (WGS) entry which is preliminary data.</text>
</comment>
<keyword evidence="11" id="KW-0255">Endonuclease</keyword>
<feature type="region of interest" description="Disordered" evidence="10">
    <location>
        <begin position="391"/>
        <end position="443"/>
    </location>
</feature>
<gene>
    <name evidence="9" type="primary">SLX4</name>
    <name evidence="11" type="ORF">AbraCBS73388_009163</name>
</gene>
<sequence length="850" mass="92597">MSATAEVLVLSSSPERNPVHTPAPPAHDPDKLFGLSPVNVETTPLPSPSELFCPPTHSRFFEVGNQVDESRRKEARKNSSILTDDESVVIALEGEPVADKPKRRGRPKKEQKLATEESGLSVAGSDKTTTKKATTGDRKKRAEPATKRSKSANKTISGRVSKAGTSQPEEAGVKAICPSTPPAALAQRATKDVLDWEKSGLQLEQAMARRLDWTPTTNKTKEVVELDRKAGPDDDQEGFGNLLSEYGFNGAVAPANDYVTSGDGGPTKRRRIDLVDPGVYPVSRQNVVDDSGKDSTEEGTSKSKPAARKKPTKRVNKFTTLTARVTAKYINESTESSDVVEEETPKAKPRASKSKKKGQGSLKSHEPEFVVLSPEEAVKSLDGQELVFGTCSQLEREDSPTTIRELQAAISESERSMTLETSGRPHRTQSRGSSSAVSRFNGSGNLWSVASRDVDGSLMQVEVVDLVTSPDRSGTGTADEQSSNDREEAEVGCNASVINPIQKDSDQTKATSITVEAQPTIHAPITQTTNKQAQNTASGARKSDPKMPEYINFTDAQLSKQAASFGFKPLKNRKKMIELLEKCWRAKNGMPSETNNESTEEEATAPGNKTRGKGTTRKTTTKATAKRQGGTSSKQMTEAISTTSLNPTFPSNSNTNSNPNNIGSTSTSISLSQPLATYANVEEIEDSEDDDDPIPVSFPSPSRLFPPTLQQTKHKHKHKHKHTHTLPTSNIPSSPNRTTSTTASKSISKEPEPSAILIPLTEQITKAVRAQPHKTQSRDASSHIHTHTRKQTWHEKILMYDPIPLEEFTTWLNTEGFGLVNEDREVGAGFVRRWCESKGVVCCYRPKKRA</sequence>
<dbReference type="GO" id="GO:0006310">
    <property type="term" value="P:DNA recombination"/>
    <property type="evidence" value="ECO:0007669"/>
    <property type="project" value="UniProtKB-UniRule"/>
</dbReference>
<keyword evidence="4 9" id="KW-0227">DNA damage</keyword>
<feature type="compositionally biased region" description="Basic and acidic residues" evidence="10">
    <location>
        <begin position="134"/>
        <end position="146"/>
    </location>
</feature>
<evidence type="ECO:0000256" key="9">
    <source>
        <dbReference type="HAMAP-Rule" id="MF_03110"/>
    </source>
</evidence>
<reference evidence="11" key="1">
    <citation type="submission" date="2022-07" db="EMBL/GenBank/DDBJ databases">
        <title>Taxonomy of Aspergillus series Nigri: significant species reduction supported by multi-species coalescent approaches.</title>
        <authorList>
            <person name="Bian C."/>
            <person name="Kusuya Y."/>
            <person name="Sklenar F."/>
            <person name="D'hooge E."/>
            <person name="Yaguchi T."/>
            <person name="Takahashi H."/>
            <person name="Hubka V."/>
        </authorList>
    </citation>
    <scope>NUCLEOTIDE SEQUENCE</scope>
    <source>
        <strain evidence="11">CBS 733.88</strain>
    </source>
</reference>
<evidence type="ECO:0000256" key="3">
    <source>
        <dbReference type="ARBA" id="ARBA00022553"/>
    </source>
</evidence>
<evidence type="ECO:0000256" key="5">
    <source>
        <dbReference type="ARBA" id="ARBA00023172"/>
    </source>
</evidence>
<dbReference type="InterPro" id="IPR027784">
    <property type="entry name" value="Slx4_ascomycetes"/>
</dbReference>
<feature type="region of interest" description="Disordered" evidence="10">
    <location>
        <begin position="254"/>
        <end position="369"/>
    </location>
</feature>
<feature type="compositionally biased region" description="Polar residues" evidence="10">
    <location>
        <begin position="470"/>
        <end position="481"/>
    </location>
</feature>
<name>A0A9W5YI25_9EURO</name>
<comment type="function">
    <text evidence="9">Regulatory subunit of the SLX1-SLX4 structure-specific endonuclease that resolves DNA secondary structures generated during DNA repair and recombination. Has endonuclease activity towards branched DNA substrates, introducing single-strand cuts in duplex DNA close to junctions with ss-DNA.</text>
</comment>
<evidence type="ECO:0000256" key="1">
    <source>
        <dbReference type="ARBA" id="ARBA00004123"/>
    </source>
</evidence>
<comment type="similarity">
    <text evidence="2 9">Belongs to the SLX4 family.</text>
</comment>
<dbReference type="GO" id="GO:0006281">
    <property type="term" value="P:DNA repair"/>
    <property type="evidence" value="ECO:0007669"/>
    <property type="project" value="UniProtKB-UniRule"/>
</dbReference>
<dbReference type="InterPro" id="IPR018574">
    <property type="entry name" value="Structure-sp_endonuc_su_Slx4"/>
</dbReference>
<dbReference type="AlphaFoldDB" id="A0A9W5YI25"/>
<feature type="compositionally biased region" description="Polar residues" evidence="10">
    <location>
        <begin position="726"/>
        <end position="737"/>
    </location>
</feature>
<evidence type="ECO:0000313" key="12">
    <source>
        <dbReference type="Proteomes" id="UP001143548"/>
    </source>
</evidence>
<feature type="compositionally biased region" description="Low complexity" evidence="10">
    <location>
        <begin position="621"/>
        <end position="631"/>
    </location>
</feature>
<feature type="region of interest" description="Disordered" evidence="10">
    <location>
        <begin position="528"/>
        <end position="547"/>
    </location>
</feature>
<feature type="region of interest" description="Disordered" evidence="10">
    <location>
        <begin position="1"/>
        <end position="51"/>
    </location>
</feature>
<feature type="compositionally biased region" description="Basic and acidic residues" evidence="10">
    <location>
        <begin position="290"/>
        <end position="301"/>
    </location>
</feature>
<feature type="region of interest" description="Disordered" evidence="10">
    <location>
        <begin position="684"/>
        <end position="754"/>
    </location>
</feature>
<feature type="compositionally biased region" description="Polar residues" evidence="10">
    <location>
        <begin position="430"/>
        <end position="443"/>
    </location>
</feature>
<evidence type="ECO:0000313" key="11">
    <source>
        <dbReference type="EMBL" id="GKZ17492.1"/>
    </source>
</evidence>
<dbReference type="HAMAP" id="MF_03110">
    <property type="entry name" value="Endonuc_su_Slx4"/>
    <property type="match status" value="1"/>
</dbReference>
<evidence type="ECO:0000256" key="7">
    <source>
        <dbReference type="ARBA" id="ARBA00023242"/>
    </source>
</evidence>
<evidence type="ECO:0000256" key="2">
    <source>
        <dbReference type="ARBA" id="ARBA00006661"/>
    </source>
</evidence>
<dbReference type="GO" id="GO:0017108">
    <property type="term" value="F:5'-flap endonuclease activity"/>
    <property type="evidence" value="ECO:0007669"/>
    <property type="project" value="InterPro"/>
</dbReference>
<keyword evidence="11" id="KW-0378">Hydrolase</keyword>
<feature type="compositionally biased region" description="Low complexity" evidence="10">
    <location>
        <begin position="641"/>
        <end position="669"/>
    </location>
</feature>
<feature type="region of interest" description="Disordered" evidence="10">
    <location>
        <begin position="588"/>
        <end position="669"/>
    </location>
</feature>
<dbReference type="GO" id="GO:0006260">
    <property type="term" value="P:DNA replication"/>
    <property type="evidence" value="ECO:0007669"/>
    <property type="project" value="InterPro"/>
</dbReference>
<keyword evidence="7 9" id="KW-0539">Nucleus</keyword>
<dbReference type="Pfam" id="PF09494">
    <property type="entry name" value="Slx4"/>
    <property type="match status" value="1"/>
</dbReference>
<feature type="compositionally biased region" description="Basic residues" evidence="10">
    <location>
        <begin position="305"/>
        <end position="316"/>
    </location>
</feature>
<keyword evidence="3 9" id="KW-0597">Phosphoprotein</keyword>
<proteinExistence type="inferred from homology"/>
<comment type="PTM">
    <text evidence="9">Phosphorylated in response to DNA damage.</text>
</comment>
<feature type="compositionally biased region" description="Basic residues" evidence="10">
    <location>
        <begin position="610"/>
        <end position="620"/>
    </location>
</feature>
<feature type="region of interest" description="Disordered" evidence="10">
    <location>
        <begin position="466"/>
        <end position="491"/>
    </location>
</feature>
<feature type="compositionally biased region" description="Acidic residues" evidence="10">
    <location>
        <begin position="684"/>
        <end position="693"/>
    </location>
</feature>
<comment type="subcellular location">
    <subcellularLocation>
        <location evidence="1 9">Nucleus</location>
    </subcellularLocation>
</comment>
<feature type="compositionally biased region" description="Low complexity" evidence="10">
    <location>
        <begin position="528"/>
        <end position="537"/>
    </location>
</feature>
<feature type="compositionally biased region" description="Polar residues" evidence="10">
    <location>
        <begin position="152"/>
        <end position="168"/>
    </location>
</feature>
<evidence type="ECO:0000256" key="10">
    <source>
        <dbReference type="SAM" id="MobiDB-lite"/>
    </source>
</evidence>
<evidence type="ECO:0000256" key="6">
    <source>
        <dbReference type="ARBA" id="ARBA00023204"/>
    </source>
</evidence>
<keyword evidence="5 9" id="KW-0233">DNA recombination</keyword>
<evidence type="ECO:0000256" key="4">
    <source>
        <dbReference type="ARBA" id="ARBA00022763"/>
    </source>
</evidence>
<evidence type="ECO:0000256" key="8">
    <source>
        <dbReference type="ARBA" id="ARBA00029496"/>
    </source>
</evidence>
<organism evidence="11 12">
    <name type="scientific">Aspergillus brasiliensis</name>
    <dbReference type="NCBI Taxonomy" id="319629"/>
    <lineage>
        <taxon>Eukaryota</taxon>
        <taxon>Fungi</taxon>
        <taxon>Dikarya</taxon>
        <taxon>Ascomycota</taxon>
        <taxon>Pezizomycotina</taxon>
        <taxon>Eurotiomycetes</taxon>
        <taxon>Eurotiomycetidae</taxon>
        <taxon>Eurotiales</taxon>
        <taxon>Aspergillaceae</taxon>
        <taxon>Aspergillus</taxon>
        <taxon>Aspergillus subgen. Circumdati</taxon>
    </lineage>
</organism>
<comment type="subunit">
    <text evidence="9">Forms a heterodimer with SLX1.</text>
</comment>
<keyword evidence="6 9" id="KW-0234">DNA repair</keyword>
<feature type="compositionally biased region" description="Basic residues" evidence="10">
    <location>
        <begin position="347"/>
        <end position="358"/>
    </location>
</feature>
<dbReference type="EMBL" id="BROQ01000006">
    <property type="protein sequence ID" value="GKZ17492.1"/>
    <property type="molecule type" value="Genomic_DNA"/>
</dbReference>
<keyword evidence="11" id="KW-0540">Nuclease</keyword>
<accession>A0A9W5YI25</accession>
<protein>
    <recommendedName>
        <fullName evidence="8 9">Structure-specific endonuclease subunit SLX4</fullName>
    </recommendedName>
</protein>